<keyword evidence="2" id="KW-1185">Reference proteome</keyword>
<protein>
    <submittedName>
        <fullName evidence="1">Uncharacterized protein</fullName>
    </submittedName>
</protein>
<proteinExistence type="predicted"/>
<name>A0ACB8FRH8_9SAUR</name>
<dbReference type="Proteomes" id="UP000827872">
    <property type="component" value="Linkage Group LG06"/>
</dbReference>
<evidence type="ECO:0000313" key="2">
    <source>
        <dbReference type="Proteomes" id="UP000827872"/>
    </source>
</evidence>
<gene>
    <name evidence="1" type="ORF">K3G42_027160</name>
</gene>
<accession>A0ACB8FRH8</accession>
<comment type="caution">
    <text evidence="1">The sequence shown here is derived from an EMBL/GenBank/DDBJ whole genome shotgun (WGS) entry which is preliminary data.</text>
</comment>
<evidence type="ECO:0000313" key="1">
    <source>
        <dbReference type="EMBL" id="KAH8008021.1"/>
    </source>
</evidence>
<sequence length="160" mass="17053">MVPQKSLSFTLIFLVAVVESGLAQDAETDCCAELKGLPQCRPRMFVVQGKTGNPGASGIPGTPGPPGMKGDIGLPGPPGTSFSSTAPVEAQGTLPGQASNEGLSCDKCLLIIQNLLQRVESQEVAQKRIEATLQQLKKEQERTEEAHKCLRDVCKRRRGP</sequence>
<organism evidence="1 2">
    <name type="scientific">Sphaerodactylus townsendi</name>
    <dbReference type="NCBI Taxonomy" id="933632"/>
    <lineage>
        <taxon>Eukaryota</taxon>
        <taxon>Metazoa</taxon>
        <taxon>Chordata</taxon>
        <taxon>Craniata</taxon>
        <taxon>Vertebrata</taxon>
        <taxon>Euteleostomi</taxon>
        <taxon>Lepidosauria</taxon>
        <taxon>Squamata</taxon>
        <taxon>Bifurcata</taxon>
        <taxon>Gekkota</taxon>
        <taxon>Sphaerodactylidae</taxon>
        <taxon>Sphaerodactylus</taxon>
    </lineage>
</organism>
<dbReference type="EMBL" id="CM037619">
    <property type="protein sequence ID" value="KAH8008021.1"/>
    <property type="molecule type" value="Genomic_DNA"/>
</dbReference>
<reference evidence="1" key="1">
    <citation type="submission" date="2021-08" db="EMBL/GenBank/DDBJ databases">
        <title>The first chromosome-level gecko genome reveals the dynamic sex chromosomes of Neotropical dwarf geckos (Sphaerodactylidae: Sphaerodactylus).</title>
        <authorList>
            <person name="Pinto B.J."/>
            <person name="Keating S.E."/>
            <person name="Gamble T."/>
        </authorList>
    </citation>
    <scope>NUCLEOTIDE SEQUENCE</scope>
    <source>
        <strain evidence="1">TG3544</strain>
    </source>
</reference>